<dbReference type="EMBL" id="JABAEW010000002">
    <property type="protein sequence ID" value="NMD85183.1"/>
    <property type="molecule type" value="Genomic_DNA"/>
</dbReference>
<accession>A0A848ASH9</accession>
<evidence type="ECO:0000313" key="3">
    <source>
        <dbReference type="Proteomes" id="UP000576225"/>
    </source>
</evidence>
<protein>
    <submittedName>
        <fullName evidence="2">Uncharacterized protein</fullName>
    </submittedName>
</protein>
<keyword evidence="1" id="KW-0472">Membrane</keyword>
<proteinExistence type="predicted"/>
<evidence type="ECO:0000256" key="1">
    <source>
        <dbReference type="SAM" id="Phobius"/>
    </source>
</evidence>
<dbReference type="Proteomes" id="UP000576225">
    <property type="component" value="Unassembled WGS sequence"/>
</dbReference>
<dbReference type="RefSeq" id="WP_168961263.1">
    <property type="nucleotide sequence ID" value="NZ_JABAEW010000002.1"/>
</dbReference>
<dbReference type="AlphaFoldDB" id="A0A848ASH9"/>
<keyword evidence="1" id="KW-1133">Transmembrane helix</keyword>
<name>A0A848ASH9_9BACT</name>
<keyword evidence="1" id="KW-0812">Transmembrane</keyword>
<feature type="transmembrane region" description="Helical" evidence="1">
    <location>
        <begin position="63"/>
        <end position="85"/>
    </location>
</feature>
<sequence length="99" mass="11451">MRAIKIDPSNRTISEIRLTRNPNYTFDELYEIIGCSVADFVLIDKEIVMISDKEPDKKQTVKLLHFGGVVCLSSELPLFSVMPIIDLRHCRKTKYHLSR</sequence>
<organism evidence="2 3">
    <name type="scientific">Victivallis vadensis</name>
    <dbReference type="NCBI Taxonomy" id="172901"/>
    <lineage>
        <taxon>Bacteria</taxon>
        <taxon>Pseudomonadati</taxon>
        <taxon>Lentisphaerota</taxon>
        <taxon>Lentisphaeria</taxon>
        <taxon>Victivallales</taxon>
        <taxon>Victivallaceae</taxon>
        <taxon>Victivallis</taxon>
    </lineage>
</organism>
<reference evidence="2 3" key="1">
    <citation type="submission" date="2020-04" db="EMBL/GenBank/DDBJ databases">
        <authorList>
            <person name="Hitch T.C.A."/>
            <person name="Wylensek D."/>
            <person name="Clavel T."/>
        </authorList>
    </citation>
    <scope>NUCLEOTIDE SEQUENCE [LARGE SCALE GENOMIC DNA]</scope>
    <source>
        <strain evidence="2 3">COR2-253-APC-1A</strain>
    </source>
</reference>
<evidence type="ECO:0000313" key="2">
    <source>
        <dbReference type="EMBL" id="NMD85183.1"/>
    </source>
</evidence>
<gene>
    <name evidence="2" type="ORF">HF882_01145</name>
</gene>
<comment type="caution">
    <text evidence="2">The sequence shown here is derived from an EMBL/GenBank/DDBJ whole genome shotgun (WGS) entry which is preliminary data.</text>
</comment>